<dbReference type="InterPro" id="IPR041698">
    <property type="entry name" value="Methyltransf_25"/>
</dbReference>
<accession>A0ABW2Y3J4</accession>
<dbReference type="RefSeq" id="WP_131760379.1">
    <property type="nucleotide sequence ID" value="NZ_CAACUY010000113.1"/>
</dbReference>
<proteinExistence type="predicted"/>
<evidence type="ECO:0000256" key="2">
    <source>
        <dbReference type="ARBA" id="ARBA00022679"/>
    </source>
</evidence>
<keyword evidence="6" id="KW-1185">Reference proteome</keyword>
<evidence type="ECO:0000313" key="5">
    <source>
        <dbReference type="EMBL" id="MFD0690836.1"/>
    </source>
</evidence>
<dbReference type="Proteomes" id="UP001597063">
    <property type="component" value="Unassembled WGS sequence"/>
</dbReference>
<keyword evidence="3" id="KW-0949">S-adenosyl-L-methionine</keyword>
<dbReference type="CDD" id="cd02440">
    <property type="entry name" value="AdoMet_MTases"/>
    <property type="match status" value="1"/>
</dbReference>
<comment type="caution">
    <text evidence="5">The sequence shown here is derived from an EMBL/GenBank/DDBJ whole genome shotgun (WGS) entry which is preliminary data.</text>
</comment>
<keyword evidence="2 5" id="KW-0808">Transferase</keyword>
<dbReference type="Gene3D" id="3.40.50.150">
    <property type="entry name" value="Vaccinia Virus protein VP39"/>
    <property type="match status" value="1"/>
</dbReference>
<evidence type="ECO:0000256" key="3">
    <source>
        <dbReference type="ARBA" id="ARBA00022691"/>
    </source>
</evidence>
<keyword evidence="1 5" id="KW-0489">Methyltransferase</keyword>
<dbReference type="SUPFAM" id="SSF53335">
    <property type="entry name" value="S-adenosyl-L-methionine-dependent methyltransferases"/>
    <property type="match status" value="1"/>
</dbReference>
<dbReference type="PANTHER" id="PTHR43464:SF19">
    <property type="entry name" value="UBIQUINONE BIOSYNTHESIS O-METHYLTRANSFERASE, MITOCHONDRIAL"/>
    <property type="match status" value="1"/>
</dbReference>
<organism evidence="5 6">
    <name type="scientific">Actinomadura fibrosa</name>
    <dbReference type="NCBI Taxonomy" id="111802"/>
    <lineage>
        <taxon>Bacteria</taxon>
        <taxon>Bacillati</taxon>
        <taxon>Actinomycetota</taxon>
        <taxon>Actinomycetes</taxon>
        <taxon>Streptosporangiales</taxon>
        <taxon>Thermomonosporaceae</taxon>
        <taxon>Actinomadura</taxon>
    </lineage>
</organism>
<dbReference type="EC" id="2.1.1.-" evidence="5"/>
<reference evidence="6" key="1">
    <citation type="journal article" date="2019" name="Int. J. Syst. Evol. Microbiol.">
        <title>The Global Catalogue of Microorganisms (GCM) 10K type strain sequencing project: providing services to taxonomists for standard genome sequencing and annotation.</title>
        <authorList>
            <consortium name="The Broad Institute Genomics Platform"/>
            <consortium name="The Broad Institute Genome Sequencing Center for Infectious Disease"/>
            <person name="Wu L."/>
            <person name="Ma J."/>
        </authorList>
    </citation>
    <scope>NUCLEOTIDE SEQUENCE [LARGE SCALE GENOMIC DNA]</scope>
    <source>
        <strain evidence="6">JCM 9371</strain>
    </source>
</reference>
<sequence>MRPAHFTPTGDHFHDASGDHAVAAALLWNPLGERYVELLRPAAGERVLDACCGAGASALPAARAVGPTGRVDAVDIAAGMVEAGRRRAKTEDLRQAHFHAADITAWSPAQPYDLILCGYGIFFLPDMDTSARHLISLTRPGGRFSVATWAEGALQDFGALLFQSAGAERSLPSGEPPVRRASRRIETERRLADWATSLDLTQVTVHRMEMRVPISPENAWGLVLGSGFRAILSGLDARATARVRNHFLDALRTERIDHLDASSLVLAGTA</sequence>
<name>A0ABW2Y3J4_9ACTN</name>
<evidence type="ECO:0000259" key="4">
    <source>
        <dbReference type="Pfam" id="PF13649"/>
    </source>
</evidence>
<evidence type="ECO:0000313" key="6">
    <source>
        <dbReference type="Proteomes" id="UP001597063"/>
    </source>
</evidence>
<dbReference type="Pfam" id="PF13649">
    <property type="entry name" value="Methyltransf_25"/>
    <property type="match status" value="1"/>
</dbReference>
<evidence type="ECO:0000256" key="1">
    <source>
        <dbReference type="ARBA" id="ARBA00022603"/>
    </source>
</evidence>
<dbReference type="GO" id="GO:0008168">
    <property type="term" value="F:methyltransferase activity"/>
    <property type="evidence" value="ECO:0007669"/>
    <property type="project" value="UniProtKB-KW"/>
</dbReference>
<protein>
    <submittedName>
        <fullName evidence="5">Class I SAM-dependent methyltransferase</fullName>
        <ecNumber evidence="5">2.1.1.-</ecNumber>
    </submittedName>
</protein>
<dbReference type="EMBL" id="JBHTGP010000024">
    <property type="protein sequence ID" value="MFD0690836.1"/>
    <property type="molecule type" value="Genomic_DNA"/>
</dbReference>
<gene>
    <name evidence="5" type="ORF">ACFQZM_40540</name>
</gene>
<dbReference type="InterPro" id="IPR029063">
    <property type="entry name" value="SAM-dependent_MTases_sf"/>
</dbReference>
<dbReference type="PANTHER" id="PTHR43464">
    <property type="entry name" value="METHYLTRANSFERASE"/>
    <property type="match status" value="1"/>
</dbReference>
<dbReference type="GO" id="GO:0032259">
    <property type="term" value="P:methylation"/>
    <property type="evidence" value="ECO:0007669"/>
    <property type="project" value="UniProtKB-KW"/>
</dbReference>
<feature type="domain" description="Methyltransferase" evidence="4">
    <location>
        <begin position="47"/>
        <end position="142"/>
    </location>
</feature>